<feature type="signal peptide" evidence="1">
    <location>
        <begin position="1"/>
        <end position="17"/>
    </location>
</feature>
<protein>
    <submittedName>
        <fullName evidence="2">Uncharacterized protein</fullName>
    </submittedName>
</protein>
<feature type="chain" id="PRO_5015169782" evidence="1">
    <location>
        <begin position="18"/>
        <end position="44"/>
    </location>
</feature>
<organism evidence="2">
    <name type="scientific">Rhizophora mucronata</name>
    <name type="common">Asiatic mangrove</name>
    <dbReference type="NCBI Taxonomy" id="61149"/>
    <lineage>
        <taxon>Eukaryota</taxon>
        <taxon>Viridiplantae</taxon>
        <taxon>Streptophyta</taxon>
        <taxon>Embryophyta</taxon>
        <taxon>Tracheophyta</taxon>
        <taxon>Spermatophyta</taxon>
        <taxon>Magnoliopsida</taxon>
        <taxon>eudicotyledons</taxon>
        <taxon>Gunneridae</taxon>
        <taxon>Pentapetalae</taxon>
        <taxon>rosids</taxon>
        <taxon>fabids</taxon>
        <taxon>Malpighiales</taxon>
        <taxon>Rhizophoraceae</taxon>
        <taxon>Rhizophora</taxon>
    </lineage>
</organism>
<accession>A0A2P2Q7M6</accession>
<dbReference type="EMBL" id="GGEC01082476">
    <property type="protein sequence ID" value="MBX62960.1"/>
    <property type="molecule type" value="Transcribed_RNA"/>
</dbReference>
<evidence type="ECO:0000313" key="2">
    <source>
        <dbReference type="EMBL" id="MBX62960.1"/>
    </source>
</evidence>
<keyword evidence="1" id="KW-0732">Signal</keyword>
<proteinExistence type="predicted"/>
<evidence type="ECO:0000256" key="1">
    <source>
        <dbReference type="SAM" id="SignalP"/>
    </source>
</evidence>
<name>A0A2P2Q7M6_RHIMU</name>
<reference evidence="2" key="1">
    <citation type="submission" date="2018-02" db="EMBL/GenBank/DDBJ databases">
        <title>Rhizophora mucronata_Transcriptome.</title>
        <authorList>
            <person name="Meera S.P."/>
            <person name="Sreeshan A."/>
            <person name="Augustine A."/>
        </authorList>
    </citation>
    <scope>NUCLEOTIDE SEQUENCE</scope>
    <source>
        <tissue evidence="2">Leaf</tissue>
    </source>
</reference>
<dbReference type="AlphaFoldDB" id="A0A2P2Q7M6"/>
<sequence length="44" mass="5020">MITILCSFLNLLNIASCPYNTKMIIFSVSSIYSLTFKKLQINEC</sequence>